<comment type="caution">
    <text evidence="9">The sequence shown here is derived from an EMBL/GenBank/DDBJ whole genome shotgun (WGS) entry which is preliminary data.</text>
</comment>
<feature type="transmembrane region" description="Helical" evidence="7">
    <location>
        <begin position="182"/>
        <end position="200"/>
    </location>
</feature>
<accession>A0ABR3WII7</accession>
<feature type="domain" description="Rhodopsin" evidence="8">
    <location>
        <begin position="34"/>
        <end position="273"/>
    </location>
</feature>
<evidence type="ECO:0000256" key="2">
    <source>
        <dbReference type="ARBA" id="ARBA00022692"/>
    </source>
</evidence>
<sequence length="384" mass="40847">MGFDPVIPIENGMQVALITISVTFAALATVAVGLRVLARRIAHRRFDSSDYVMVAALVFTIAFSGLIAAEPFTGSGMHMVDLVETYGAAPLTTFAKMTIANQILWAMAVCLPKVSILILYTRVFTMRLFITAARVTGVLILLLGLATVLGALLQCRPFAYNWDQTIPGGRCGDQVLSFKITGAFNVTLDVLVLLLPMPYLCTLEMALSKKIILVLTFAGGFVTCIFSALRIQGITSMSYSDLTYDAVVPSIYSVLEPTLSITLACVPVLRPLLGGRYSSTGTRMGPSGNTTGGSAAISSKGPRPAKRTGKSGFTALGGENDDSSEYQLRPLDPVRPDAAGTSVRIQSQGAGGRDRDGSVHSEATDEQVLHGAISVKQGWDVRVT</sequence>
<feature type="transmembrane region" description="Helical" evidence="7">
    <location>
        <begin position="15"/>
        <end position="38"/>
    </location>
</feature>
<dbReference type="InterPro" id="IPR049326">
    <property type="entry name" value="Rhodopsin_dom_fungi"/>
</dbReference>
<protein>
    <recommendedName>
        <fullName evidence="8">Rhodopsin domain-containing protein</fullName>
    </recommendedName>
</protein>
<proteinExistence type="inferred from homology"/>
<evidence type="ECO:0000256" key="4">
    <source>
        <dbReference type="ARBA" id="ARBA00023136"/>
    </source>
</evidence>
<evidence type="ECO:0000259" key="8">
    <source>
        <dbReference type="Pfam" id="PF20684"/>
    </source>
</evidence>
<name>A0ABR3WII7_9PEZI</name>
<dbReference type="PANTHER" id="PTHR33048">
    <property type="entry name" value="PTH11-LIKE INTEGRAL MEMBRANE PROTEIN (AFU_ORTHOLOGUE AFUA_5G11245)"/>
    <property type="match status" value="1"/>
</dbReference>
<evidence type="ECO:0000256" key="5">
    <source>
        <dbReference type="ARBA" id="ARBA00038359"/>
    </source>
</evidence>
<dbReference type="EMBL" id="JAWRVE010000079">
    <property type="protein sequence ID" value="KAL1862613.1"/>
    <property type="molecule type" value="Genomic_DNA"/>
</dbReference>
<feature type="compositionally biased region" description="Basic and acidic residues" evidence="6">
    <location>
        <begin position="352"/>
        <end position="363"/>
    </location>
</feature>
<reference evidence="9 10" key="1">
    <citation type="journal article" date="2024" name="IMA Fungus">
        <title>IMA Genome - F19 : A genome assembly and annotation guide to empower mycologists, including annotated draft genome sequences of Ceratocystis pirilliformis, Diaporthe australafricana, Fusarium ophioides, Paecilomyces lecythidis, and Sporothrix stenoceras.</title>
        <authorList>
            <person name="Aylward J."/>
            <person name="Wilson A.M."/>
            <person name="Visagie C.M."/>
            <person name="Spraker J."/>
            <person name="Barnes I."/>
            <person name="Buitendag C."/>
            <person name="Ceriani C."/>
            <person name="Del Mar Angel L."/>
            <person name="du Plessis D."/>
            <person name="Fuchs T."/>
            <person name="Gasser K."/>
            <person name="Kramer D."/>
            <person name="Li W."/>
            <person name="Munsamy K."/>
            <person name="Piso A."/>
            <person name="Price J.L."/>
            <person name="Sonnekus B."/>
            <person name="Thomas C."/>
            <person name="van der Nest A."/>
            <person name="van Dijk A."/>
            <person name="van Heerden A."/>
            <person name="van Vuuren N."/>
            <person name="Yilmaz N."/>
            <person name="Duong T.A."/>
            <person name="van der Merwe N.A."/>
            <person name="Wingfield M.J."/>
            <person name="Wingfield B.D."/>
        </authorList>
    </citation>
    <scope>NUCLEOTIDE SEQUENCE [LARGE SCALE GENOMIC DNA]</scope>
    <source>
        <strain evidence="9 10">CMW 18300</strain>
    </source>
</reference>
<feature type="transmembrane region" description="Helical" evidence="7">
    <location>
        <begin position="50"/>
        <end position="69"/>
    </location>
</feature>
<keyword evidence="3 7" id="KW-1133">Transmembrane helix</keyword>
<dbReference type="Pfam" id="PF20684">
    <property type="entry name" value="Fung_rhodopsin"/>
    <property type="match status" value="1"/>
</dbReference>
<dbReference type="PANTHER" id="PTHR33048:SF57">
    <property type="entry name" value="INTEGRAL MEMBRANE PROTEIN-RELATED"/>
    <property type="match status" value="1"/>
</dbReference>
<feature type="transmembrane region" description="Helical" evidence="7">
    <location>
        <begin position="132"/>
        <end position="153"/>
    </location>
</feature>
<dbReference type="InterPro" id="IPR052337">
    <property type="entry name" value="SAT4-like"/>
</dbReference>
<feature type="region of interest" description="Disordered" evidence="6">
    <location>
        <begin position="279"/>
        <end position="365"/>
    </location>
</feature>
<evidence type="ECO:0000256" key="3">
    <source>
        <dbReference type="ARBA" id="ARBA00022989"/>
    </source>
</evidence>
<evidence type="ECO:0000256" key="7">
    <source>
        <dbReference type="SAM" id="Phobius"/>
    </source>
</evidence>
<feature type="transmembrane region" description="Helical" evidence="7">
    <location>
        <begin position="103"/>
        <end position="120"/>
    </location>
</feature>
<dbReference type="Proteomes" id="UP001583177">
    <property type="component" value="Unassembled WGS sequence"/>
</dbReference>
<comment type="subcellular location">
    <subcellularLocation>
        <location evidence="1">Membrane</location>
        <topology evidence="1">Multi-pass membrane protein</topology>
    </subcellularLocation>
</comment>
<comment type="similarity">
    <text evidence="5">Belongs to the SAT4 family.</text>
</comment>
<feature type="transmembrane region" description="Helical" evidence="7">
    <location>
        <begin position="212"/>
        <end position="231"/>
    </location>
</feature>
<evidence type="ECO:0000313" key="9">
    <source>
        <dbReference type="EMBL" id="KAL1862613.1"/>
    </source>
</evidence>
<evidence type="ECO:0000256" key="6">
    <source>
        <dbReference type="SAM" id="MobiDB-lite"/>
    </source>
</evidence>
<gene>
    <name evidence="9" type="ORF">Daus18300_008410</name>
</gene>
<keyword evidence="10" id="KW-1185">Reference proteome</keyword>
<organism evidence="9 10">
    <name type="scientific">Diaporthe australafricana</name>
    <dbReference type="NCBI Taxonomy" id="127596"/>
    <lineage>
        <taxon>Eukaryota</taxon>
        <taxon>Fungi</taxon>
        <taxon>Dikarya</taxon>
        <taxon>Ascomycota</taxon>
        <taxon>Pezizomycotina</taxon>
        <taxon>Sordariomycetes</taxon>
        <taxon>Sordariomycetidae</taxon>
        <taxon>Diaporthales</taxon>
        <taxon>Diaporthaceae</taxon>
        <taxon>Diaporthe</taxon>
    </lineage>
</organism>
<keyword evidence="4 7" id="KW-0472">Membrane</keyword>
<evidence type="ECO:0000313" key="10">
    <source>
        <dbReference type="Proteomes" id="UP001583177"/>
    </source>
</evidence>
<evidence type="ECO:0000256" key="1">
    <source>
        <dbReference type="ARBA" id="ARBA00004141"/>
    </source>
</evidence>
<keyword evidence="2 7" id="KW-0812">Transmembrane</keyword>
<feature type="compositionally biased region" description="Polar residues" evidence="6">
    <location>
        <begin position="279"/>
        <end position="297"/>
    </location>
</feature>